<proteinExistence type="inferred from homology"/>
<sequence>MTSRSVHTAPWWARVRAEIAPHRRATAVGMILTVPWAWWVSGPGWSTAALLVAAIAAVPLYVIDLRTHRLPDVISLPMTGAVAVLLATAGLASGDLQALWRSMLGGAALGAAYLLLHVVNPSGLGFGDVKLALPLGMVTAWFGWPVLWGTAVLPFLIGGVVGLALIVTGRATRKTAIAFGPFMLAGAAVALTAARVLA</sequence>
<reference evidence="5" key="1">
    <citation type="journal article" date="2019" name="Int. J. Syst. Evol. Microbiol.">
        <title>The Global Catalogue of Microorganisms (GCM) 10K type strain sequencing project: providing services to taxonomists for standard genome sequencing and annotation.</title>
        <authorList>
            <consortium name="The Broad Institute Genomics Platform"/>
            <consortium name="The Broad Institute Genome Sequencing Center for Infectious Disease"/>
            <person name="Wu L."/>
            <person name="Ma J."/>
        </authorList>
    </citation>
    <scope>NUCLEOTIDE SEQUENCE [LARGE SCALE GENOMIC DNA]</scope>
    <source>
        <strain evidence="5">JCM 18063</strain>
    </source>
</reference>
<name>A0ABP8YD48_9MICO</name>
<organism evidence="4 5">
    <name type="scientific">Isoptericola chiayiensis</name>
    <dbReference type="NCBI Taxonomy" id="579446"/>
    <lineage>
        <taxon>Bacteria</taxon>
        <taxon>Bacillati</taxon>
        <taxon>Actinomycetota</taxon>
        <taxon>Actinomycetes</taxon>
        <taxon>Micrococcales</taxon>
        <taxon>Promicromonosporaceae</taxon>
        <taxon>Isoptericola</taxon>
    </lineage>
</organism>
<dbReference type="InterPro" id="IPR050882">
    <property type="entry name" value="Prepilin_peptidase/N-MTase"/>
</dbReference>
<keyword evidence="5" id="KW-1185">Reference proteome</keyword>
<dbReference type="Proteomes" id="UP001500956">
    <property type="component" value="Unassembled WGS sequence"/>
</dbReference>
<keyword evidence="2" id="KW-0472">Membrane</keyword>
<keyword evidence="2" id="KW-0812">Transmembrane</keyword>
<dbReference type="InterPro" id="IPR000045">
    <property type="entry name" value="Prepilin_IV_endopep_pep"/>
</dbReference>
<dbReference type="Gene3D" id="1.20.120.1220">
    <property type="match status" value="1"/>
</dbReference>
<evidence type="ECO:0000256" key="2">
    <source>
        <dbReference type="SAM" id="Phobius"/>
    </source>
</evidence>
<feature type="transmembrane region" description="Helical" evidence="2">
    <location>
        <begin position="176"/>
        <end position="197"/>
    </location>
</feature>
<dbReference type="EMBL" id="BAABID010000007">
    <property type="protein sequence ID" value="GAA4725225.1"/>
    <property type="molecule type" value="Genomic_DNA"/>
</dbReference>
<dbReference type="PANTHER" id="PTHR30487:SF0">
    <property type="entry name" value="PREPILIN LEADER PEPTIDASE_N-METHYLTRANSFERASE-RELATED"/>
    <property type="match status" value="1"/>
</dbReference>
<comment type="similarity">
    <text evidence="1">Belongs to the peptidase A24 family.</text>
</comment>
<gene>
    <name evidence="4" type="ORF">GCM10023216_14420</name>
</gene>
<protein>
    <recommendedName>
        <fullName evidence="3">Prepilin type IV endopeptidase peptidase domain-containing protein</fullName>
    </recommendedName>
</protein>
<dbReference type="PANTHER" id="PTHR30487">
    <property type="entry name" value="TYPE 4 PREPILIN-LIKE PROTEINS LEADER PEPTIDE-PROCESSING ENZYME"/>
    <property type="match status" value="1"/>
</dbReference>
<feature type="domain" description="Prepilin type IV endopeptidase peptidase" evidence="3">
    <location>
        <begin position="52"/>
        <end position="162"/>
    </location>
</feature>
<feature type="transmembrane region" description="Helical" evidence="2">
    <location>
        <begin position="74"/>
        <end position="92"/>
    </location>
</feature>
<evidence type="ECO:0000259" key="3">
    <source>
        <dbReference type="Pfam" id="PF01478"/>
    </source>
</evidence>
<evidence type="ECO:0000313" key="4">
    <source>
        <dbReference type="EMBL" id="GAA4725225.1"/>
    </source>
</evidence>
<accession>A0ABP8YD48</accession>
<feature type="transmembrane region" description="Helical" evidence="2">
    <location>
        <begin position="148"/>
        <end position="169"/>
    </location>
</feature>
<evidence type="ECO:0000256" key="1">
    <source>
        <dbReference type="ARBA" id="ARBA00005801"/>
    </source>
</evidence>
<evidence type="ECO:0000313" key="5">
    <source>
        <dbReference type="Proteomes" id="UP001500956"/>
    </source>
</evidence>
<feature type="transmembrane region" description="Helical" evidence="2">
    <location>
        <begin position="98"/>
        <end position="116"/>
    </location>
</feature>
<feature type="transmembrane region" description="Helical" evidence="2">
    <location>
        <begin position="45"/>
        <end position="62"/>
    </location>
</feature>
<dbReference type="Pfam" id="PF01478">
    <property type="entry name" value="Peptidase_A24"/>
    <property type="match status" value="1"/>
</dbReference>
<comment type="caution">
    <text evidence="4">The sequence shown here is derived from an EMBL/GenBank/DDBJ whole genome shotgun (WGS) entry which is preliminary data.</text>
</comment>
<keyword evidence="2" id="KW-1133">Transmembrane helix</keyword>